<dbReference type="InterPro" id="IPR016167">
    <property type="entry name" value="FAD-bd_PCMH_sub1"/>
</dbReference>
<dbReference type="Gene3D" id="3.30.43.10">
    <property type="entry name" value="Uridine Diphospho-n-acetylenolpyruvylglucosamine Reductase, domain 2"/>
    <property type="match status" value="1"/>
</dbReference>
<dbReference type="PIRSF" id="PIRSF000136">
    <property type="entry name" value="LGO_GLO"/>
    <property type="match status" value="1"/>
</dbReference>
<evidence type="ECO:0000256" key="1">
    <source>
        <dbReference type="ARBA" id="ARBA00023002"/>
    </source>
</evidence>
<dbReference type="PANTHER" id="PTHR43762:SF1">
    <property type="entry name" value="D-ARABINONO-1,4-LACTONE OXIDASE"/>
    <property type="match status" value="1"/>
</dbReference>
<dbReference type="PANTHER" id="PTHR43762">
    <property type="entry name" value="L-GULONOLACTONE OXIDASE"/>
    <property type="match status" value="1"/>
</dbReference>
<dbReference type="SUPFAM" id="SSF56176">
    <property type="entry name" value="FAD-binding/transporter-associated domain-like"/>
    <property type="match status" value="1"/>
</dbReference>
<dbReference type="Gene3D" id="3.30.70.2530">
    <property type="match status" value="1"/>
</dbReference>
<evidence type="ECO:0000313" key="3">
    <source>
        <dbReference type="EMBL" id="BDP44088.1"/>
    </source>
</evidence>
<keyword evidence="4" id="KW-1185">Reference proteome</keyword>
<protein>
    <submittedName>
        <fullName evidence="3">Xylitol oxidase</fullName>
    </submittedName>
</protein>
<proteinExistence type="predicted"/>
<accession>A0ABN6RMV5</accession>
<dbReference type="Proteomes" id="UP001064971">
    <property type="component" value="Plasmid pDAETH-2"/>
</dbReference>
<dbReference type="Gene3D" id="3.30.70.2520">
    <property type="match status" value="1"/>
</dbReference>
<dbReference type="Pfam" id="PF01565">
    <property type="entry name" value="FAD_binding_4"/>
    <property type="match status" value="1"/>
</dbReference>
<name>A0ABN6RMV5_9DEIO</name>
<dbReference type="PROSITE" id="PS51387">
    <property type="entry name" value="FAD_PCMH"/>
    <property type="match status" value="1"/>
</dbReference>
<dbReference type="InterPro" id="IPR016169">
    <property type="entry name" value="FAD-bd_PCMH_sub2"/>
</dbReference>
<evidence type="ECO:0000259" key="2">
    <source>
        <dbReference type="PROSITE" id="PS51387"/>
    </source>
</evidence>
<dbReference type="Pfam" id="PF04030">
    <property type="entry name" value="ALO"/>
    <property type="match status" value="1"/>
</dbReference>
<dbReference type="Gene3D" id="1.10.45.10">
    <property type="entry name" value="Vanillyl-alcohol Oxidase, Chain A, domain 4"/>
    <property type="match status" value="1"/>
</dbReference>
<feature type="domain" description="FAD-binding PCMH-type" evidence="2">
    <location>
        <begin position="19"/>
        <end position="185"/>
    </location>
</feature>
<sequence length="429" mass="46949">MEEMTQPPTTQPRNWAGNYTYHAASWHRPRGVEELQALVARAGRVKVSGTRHSFNAVADTTGAMLSLEHLNRVVGLDTERATVTVEGGVRYGELGRFLHARGYALPNLASLPHISVAGACATATHGSGSRLGTLATSVRALDVVTADGKLVSLSHERHGEAFGGMVVGLGGLGVVTGLTLEVIPTYQVRQDLYEGLTLEQAEAHLGEIMSAAGSVSLFTDWASGRFHQVWLKRRVAEGDSHEPGPEWFGATLAPEDRHPIPGIPAVNCTPQMGVPGPWHERLPHFRLEYTPSSGEELQSEYFVPREHGPAALRALHEIGDRLAPLLQVSEVRTVAADELWMSPCFGQDSVAVHFTWRPDERAVRDLLPTLEARLAPFGVRPHWGKVFTLSPADLRASYPRLPDFRDLLAAYDPQGKFRNAFLETYIFGE</sequence>
<dbReference type="InterPro" id="IPR016166">
    <property type="entry name" value="FAD-bd_PCMH"/>
</dbReference>
<dbReference type="Gene3D" id="3.30.465.10">
    <property type="match status" value="1"/>
</dbReference>
<organism evidence="3 4">
    <name type="scientific">Deinococcus aetherius</name>
    <dbReference type="NCBI Taxonomy" id="200252"/>
    <lineage>
        <taxon>Bacteria</taxon>
        <taxon>Thermotogati</taxon>
        <taxon>Deinococcota</taxon>
        <taxon>Deinococci</taxon>
        <taxon>Deinococcales</taxon>
        <taxon>Deinococcaceae</taxon>
        <taxon>Deinococcus</taxon>
    </lineage>
</organism>
<dbReference type="InterPro" id="IPR007173">
    <property type="entry name" value="ALO_C"/>
</dbReference>
<dbReference type="InterPro" id="IPR006094">
    <property type="entry name" value="Oxid_FAD_bind_N"/>
</dbReference>
<geneLocation type="plasmid" evidence="3 4">
    <name>pDAETH-2</name>
</geneLocation>
<keyword evidence="1" id="KW-0560">Oxidoreductase</keyword>
<dbReference type="EMBL" id="AP026562">
    <property type="protein sequence ID" value="BDP44088.1"/>
    <property type="molecule type" value="Genomic_DNA"/>
</dbReference>
<dbReference type="InterPro" id="IPR016171">
    <property type="entry name" value="Vanillyl_alc_oxidase_C-sub2"/>
</dbReference>
<reference evidence="3" key="1">
    <citation type="submission" date="2022-07" db="EMBL/GenBank/DDBJ databases">
        <title>Complete Genome Sequence of the Radioresistant Bacterium Deinococcus aetherius ST0316, Isolated from the Air Dust collected in Lower Stratosphere above Japan.</title>
        <authorList>
            <person name="Satoh K."/>
            <person name="Hagiwara K."/>
            <person name="Katsumata K."/>
            <person name="Kubo A."/>
            <person name="Yokobori S."/>
            <person name="Yamagishi A."/>
            <person name="Oono Y."/>
            <person name="Narumi I."/>
        </authorList>
    </citation>
    <scope>NUCLEOTIDE SEQUENCE</scope>
    <source>
        <strain evidence="3">ST0316</strain>
        <plasmid evidence="3">pDAETH-2</plasmid>
    </source>
</reference>
<dbReference type="InterPro" id="IPR010031">
    <property type="entry name" value="FAD_lactone_oxidase-like"/>
</dbReference>
<keyword evidence="3" id="KW-0614">Plasmid</keyword>
<dbReference type="InterPro" id="IPR036318">
    <property type="entry name" value="FAD-bd_PCMH-like_sf"/>
</dbReference>
<evidence type="ECO:0000313" key="4">
    <source>
        <dbReference type="Proteomes" id="UP001064971"/>
    </source>
</evidence>
<gene>
    <name evidence="3" type="primary">xyoA</name>
    <name evidence="3" type="ORF">DAETH_40570</name>
</gene>